<dbReference type="Proteomes" id="UP000886501">
    <property type="component" value="Unassembled WGS sequence"/>
</dbReference>
<dbReference type="EMBL" id="MU118648">
    <property type="protein sequence ID" value="KAF9642152.1"/>
    <property type="molecule type" value="Genomic_DNA"/>
</dbReference>
<organism evidence="1 2">
    <name type="scientific">Thelephora ganbajun</name>
    <name type="common">Ganba fungus</name>
    <dbReference type="NCBI Taxonomy" id="370292"/>
    <lineage>
        <taxon>Eukaryota</taxon>
        <taxon>Fungi</taxon>
        <taxon>Dikarya</taxon>
        <taxon>Basidiomycota</taxon>
        <taxon>Agaricomycotina</taxon>
        <taxon>Agaricomycetes</taxon>
        <taxon>Thelephorales</taxon>
        <taxon>Thelephoraceae</taxon>
        <taxon>Thelephora</taxon>
    </lineage>
</organism>
<proteinExistence type="predicted"/>
<evidence type="ECO:0000313" key="1">
    <source>
        <dbReference type="EMBL" id="KAF9642152.1"/>
    </source>
</evidence>
<feature type="non-terminal residue" evidence="1">
    <location>
        <position position="1"/>
    </location>
</feature>
<reference evidence="1" key="2">
    <citation type="journal article" date="2020" name="Nat. Commun.">
        <title>Large-scale genome sequencing of mycorrhizal fungi provides insights into the early evolution of symbiotic traits.</title>
        <authorList>
            <person name="Miyauchi S."/>
            <person name="Kiss E."/>
            <person name="Kuo A."/>
            <person name="Drula E."/>
            <person name="Kohler A."/>
            <person name="Sanchez-Garcia M."/>
            <person name="Morin E."/>
            <person name="Andreopoulos B."/>
            <person name="Barry K.W."/>
            <person name="Bonito G."/>
            <person name="Buee M."/>
            <person name="Carver A."/>
            <person name="Chen C."/>
            <person name="Cichocki N."/>
            <person name="Clum A."/>
            <person name="Culley D."/>
            <person name="Crous P.W."/>
            <person name="Fauchery L."/>
            <person name="Girlanda M."/>
            <person name="Hayes R.D."/>
            <person name="Keri Z."/>
            <person name="LaButti K."/>
            <person name="Lipzen A."/>
            <person name="Lombard V."/>
            <person name="Magnuson J."/>
            <person name="Maillard F."/>
            <person name="Murat C."/>
            <person name="Nolan M."/>
            <person name="Ohm R.A."/>
            <person name="Pangilinan J."/>
            <person name="Pereira M.F."/>
            <person name="Perotto S."/>
            <person name="Peter M."/>
            <person name="Pfister S."/>
            <person name="Riley R."/>
            <person name="Sitrit Y."/>
            <person name="Stielow J.B."/>
            <person name="Szollosi G."/>
            <person name="Zifcakova L."/>
            <person name="Stursova M."/>
            <person name="Spatafora J.W."/>
            <person name="Tedersoo L."/>
            <person name="Vaario L.M."/>
            <person name="Yamada A."/>
            <person name="Yan M."/>
            <person name="Wang P."/>
            <person name="Xu J."/>
            <person name="Bruns T."/>
            <person name="Baldrian P."/>
            <person name="Vilgalys R."/>
            <person name="Dunand C."/>
            <person name="Henrissat B."/>
            <person name="Grigoriev I.V."/>
            <person name="Hibbett D."/>
            <person name="Nagy L.G."/>
            <person name="Martin F.M."/>
        </authorList>
    </citation>
    <scope>NUCLEOTIDE SEQUENCE</scope>
    <source>
        <strain evidence="1">P2</strain>
    </source>
</reference>
<evidence type="ECO:0000313" key="2">
    <source>
        <dbReference type="Proteomes" id="UP000886501"/>
    </source>
</evidence>
<sequence length="118" mass="13336">NSTSPPAPTPARILNVQTLTPQQTSSKHILNPRYPTHQVASPTPAQLKFSMSIPRSLKKSRATQPLLISVDIIAIYISHYPETIARPMDSSMIEEKLNLRTPRNPIRTQRSRDTRLRT</sequence>
<accession>A0ACB6YXZ1</accession>
<name>A0ACB6YXZ1_THEGA</name>
<reference evidence="1" key="1">
    <citation type="submission" date="2019-10" db="EMBL/GenBank/DDBJ databases">
        <authorList>
            <consortium name="DOE Joint Genome Institute"/>
            <person name="Kuo A."/>
            <person name="Miyauchi S."/>
            <person name="Kiss E."/>
            <person name="Drula E."/>
            <person name="Kohler A."/>
            <person name="Sanchez-Garcia M."/>
            <person name="Andreopoulos B."/>
            <person name="Barry K.W."/>
            <person name="Bonito G."/>
            <person name="Buee M."/>
            <person name="Carver A."/>
            <person name="Chen C."/>
            <person name="Cichocki N."/>
            <person name="Clum A."/>
            <person name="Culley D."/>
            <person name="Crous P.W."/>
            <person name="Fauchery L."/>
            <person name="Girlanda M."/>
            <person name="Hayes R."/>
            <person name="Keri Z."/>
            <person name="Labutti K."/>
            <person name="Lipzen A."/>
            <person name="Lombard V."/>
            <person name="Magnuson J."/>
            <person name="Maillard F."/>
            <person name="Morin E."/>
            <person name="Murat C."/>
            <person name="Nolan M."/>
            <person name="Ohm R."/>
            <person name="Pangilinan J."/>
            <person name="Pereira M."/>
            <person name="Perotto S."/>
            <person name="Peter M."/>
            <person name="Riley R."/>
            <person name="Sitrit Y."/>
            <person name="Stielow B."/>
            <person name="Szollosi G."/>
            <person name="Zifcakova L."/>
            <person name="Stursova M."/>
            <person name="Spatafora J.W."/>
            <person name="Tedersoo L."/>
            <person name="Vaario L.-M."/>
            <person name="Yamada A."/>
            <person name="Yan M."/>
            <person name="Wang P."/>
            <person name="Xu J."/>
            <person name="Bruns T."/>
            <person name="Baldrian P."/>
            <person name="Vilgalys R."/>
            <person name="Henrissat B."/>
            <person name="Grigoriev I.V."/>
            <person name="Hibbett D."/>
            <person name="Nagy L.G."/>
            <person name="Martin F.M."/>
        </authorList>
    </citation>
    <scope>NUCLEOTIDE SEQUENCE</scope>
    <source>
        <strain evidence="1">P2</strain>
    </source>
</reference>
<comment type="caution">
    <text evidence="1">The sequence shown here is derived from an EMBL/GenBank/DDBJ whole genome shotgun (WGS) entry which is preliminary data.</text>
</comment>
<gene>
    <name evidence="1" type="ORF">BDM02DRAFT_3106001</name>
</gene>
<keyword evidence="2" id="KW-1185">Reference proteome</keyword>
<protein>
    <submittedName>
        <fullName evidence="1">Uncharacterized protein</fullName>
    </submittedName>
</protein>